<name>A0A1E3LA67_9BACL</name>
<feature type="domain" description="Cyclic-phosphate processing Receiver" evidence="1">
    <location>
        <begin position="2"/>
        <end position="85"/>
    </location>
</feature>
<evidence type="ECO:0000259" key="1">
    <source>
        <dbReference type="Pfam" id="PF20274"/>
    </source>
</evidence>
<gene>
    <name evidence="2" type="ORF">PTI45_00518</name>
</gene>
<dbReference type="PATRIC" id="fig|1886670.3.peg.537"/>
<reference evidence="2 3" key="1">
    <citation type="submission" date="2016-08" db="EMBL/GenBank/DDBJ databases">
        <title>Genome sequencing of Paenibacillus sp. TI45-13ar, isolated from Korean traditional nuruk.</title>
        <authorList>
            <person name="Kim S.-J."/>
        </authorList>
    </citation>
    <scope>NUCLEOTIDE SEQUENCE [LARGE SCALE GENOMIC DNA]</scope>
    <source>
        <strain evidence="2 3">TI45-13ar</strain>
    </source>
</reference>
<proteinExistence type="predicted"/>
<dbReference type="Proteomes" id="UP000094578">
    <property type="component" value="Unassembled WGS sequence"/>
</dbReference>
<organism evidence="2 3">
    <name type="scientific">Paenibacillus nuruki</name>
    <dbReference type="NCBI Taxonomy" id="1886670"/>
    <lineage>
        <taxon>Bacteria</taxon>
        <taxon>Bacillati</taxon>
        <taxon>Bacillota</taxon>
        <taxon>Bacilli</taxon>
        <taxon>Bacillales</taxon>
        <taxon>Paenibacillaceae</taxon>
        <taxon>Paenibacillus</taxon>
    </lineage>
</organism>
<evidence type="ECO:0000313" key="3">
    <source>
        <dbReference type="Proteomes" id="UP000094578"/>
    </source>
</evidence>
<comment type="caution">
    <text evidence="2">The sequence shown here is derived from an EMBL/GenBank/DDBJ whole genome shotgun (WGS) entry which is preliminary data.</text>
</comment>
<dbReference type="STRING" id="1886670.PTI45_00518"/>
<dbReference type="Pfam" id="PF20274">
    <property type="entry name" value="cREC_REC"/>
    <property type="match status" value="1"/>
</dbReference>
<dbReference type="InterPro" id="IPR046909">
    <property type="entry name" value="cREC_REC"/>
</dbReference>
<evidence type="ECO:0000313" key="2">
    <source>
        <dbReference type="EMBL" id="ODP30065.1"/>
    </source>
</evidence>
<keyword evidence="3" id="KW-1185">Reference proteome</keyword>
<accession>A0A1E3LA67</accession>
<dbReference type="RefSeq" id="WP_069325987.1">
    <property type="nucleotide sequence ID" value="NZ_MDER01000025.1"/>
</dbReference>
<protein>
    <recommendedName>
        <fullName evidence="1">Cyclic-phosphate processing Receiver domain-containing protein</fullName>
    </recommendedName>
</protein>
<sequence>MINLYLDDYRPCPKGFALARDGEECLMMLRESEVHILSLDHELGFGQMDGTDVVKAMVHEGLFANEIYLHTSSMSGRKRMYELLYQAKPEHVILHDGAMPAELLSDIANQASQGQG</sequence>
<dbReference type="AlphaFoldDB" id="A0A1E3LA67"/>
<dbReference type="EMBL" id="MDER01000025">
    <property type="protein sequence ID" value="ODP30065.1"/>
    <property type="molecule type" value="Genomic_DNA"/>
</dbReference>